<evidence type="ECO:0000256" key="2">
    <source>
        <dbReference type="ARBA" id="ARBA00022729"/>
    </source>
</evidence>
<dbReference type="InterPro" id="IPR050333">
    <property type="entry name" value="SLRP"/>
</dbReference>
<dbReference type="SMART" id="SM00364">
    <property type="entry name" value="LRR_BAC"/>
    <property type="match status" value="5"/>
</dbReference>
<dbReference type="EMBL" id="JAFJMO010000013">
    <property type="protein sequence ID" value="KAJ8258431.1"/>
    <property type="molecule type" value="Genomic_DNA"/>
</dbReference>
<evidence type="ECO:0000256" key="6">
    <source>
        <dbReference type="SAM" id="SignalP"/>
    </source>
</evidence>
<evidence type="ECO:0000313" key="8">
    <source>
        <dbReference type="EMBL" id="KAJ8258431.1"/>
    </source>
</evidence>
<feature type="region of interest" description="Disordered" evidence="5">
    <location>
        <begin position="356"/>
        <end position="376"/>
    </location>
</feature>
<comment type="caution">
    <text evidence="8">The sequence shown here is derived from an EMBL/GenBank/DDBJ whole genome shotgun (WGS) entry which is preliminary data.</text>
</comment>
<dbReference type="Proteomes" id="UP001152803">
    <property type="component" value="Unassembled WGS sequence"/>
</dbReference>
<gene>
    <name evidence="8" type="ORF">COCON_G00174430</name>
</gene>
<feature type="signal peptide" evidence="6">
    <location>
        <begin position="1"/>
        <end position="20"/>
    </location>
</feature>
<dbReference type="OrthoDB" id="1055097at2759"/>
<organism evidence="8 9">
    <name type="scientific">Conger conger</name>
    <name type="common">Conger eel</name>
    <name type="synonym">Muraena conger</name>
    <dbReference type="NCBI Taxonomy" id="82655"/>
    <lineage>
        <taxon>Eukaryota</taxon>
        <taxon>Metazoa</taxon>
        <taxon>Chordata</taxon>
        <taxon>Craniata</taxon>
        <taxon>Vertebrata</taxon>
        <taxon>Euteleostomi</taxon>
        <taxon>Actinopterygii</taxon>
        <taxon>Neopterygii</taxon>
        <taxon>Teleostei</taxon>
        <taxon>Anguilliformes</taxon>
        <taxon>Congridae</taxon>
        <taxon>Conger</taxon>
    </lineage>
</organism>
<evidence type="ECO:0000256" key="4">
    <source>
        <dbReference type="ARBA" id="ARBA00023180"/>
    </source>
</evidence>
<dbReference type="SUPFAM" id="SSF52058">
    <property type="entry name" value="L domain-like"/>
    <property type="match status" value="1"/>
</dbReference>
<dbReference type="AlphaFoldDB" id="A0A9Q1HSN3"/>
<feature type="domain" description="LRRNT" evidence="7">
    <location>
        <begin position="44"/>
        <end position="78"/>
    </location>
</feature>
<dbReference type="InterPro" id="IPR003591">
    <property type="entry name" value="Leu-rich_rpt_typical-subtyp"/>
</dbReference>
<keyword evidence="2 6" id="KW-0732">Signal</keyword>
<accession>A0A9Q1HSN3</accession>
<proteinExistence type="predicted"/>
<sequence length="403" mass="45082">MDLPHHWRLLALLACANVLCQDYPEEVPPPPPDYADPYAAYPLRCAPECSCPPSHPYAMYCNDRKLTSVPAVPRHIRHLYAQANAIEGLTAAPFANASALTDVNLGHNRLRSPLVDRKALAGLTSLLHLHLDHNELEEVPPSLPKSLQRLFLGSNKISKLSADDLHGLADVAVLDLCNNRLTDVKGKALVVMKGLMQVSLCGNKLRSMPSELPGSLLQLSVDHNAISSIPDGYFRKTPNLMSLRASYNKLTDVPYELFNLSSLLELNLGHNQLSSTFYVPRALQHLYLNDNEFHDVNISLMCPSVNRDNPNLLTYIRIDNNRLKRALDNYVYACFPRINTIFYGEQKAEKREEAEKVEKRSQWSSSEETSPLAGQRRVNVCSVKTPAEESPCSHGGEGFKYRF</sequence>
<evidence type="ECO:0000256" key="5">
    <source>
        <dbReference type="SAM" id="MobiDB-lite"/>
    </source>
</evidence>
<dbReference type="GO" id="GO:0005615">
    <property type="term" value="C:extracellular space"/>
    <property type="evidence" value="ECO:0007669"/>
    <property type="project" value="TreeGrafter"/>
</dbReference>
<dbReference type="SMART" id="SM00013">
    <property type="entry name" value="LRRNT"/>
    <property type="match status" value="1"/>
</dbReference>
<dbReference type="InterPro" id="IPR032675">
    <property type="entry name" value="LRR_dom_sf"/>
</dbReference>
<feature type="chain" id="PRO_5040165986" description="LRRNT domain-containing protein" evidence="6">
    <location>
        <begin position="21"/>
        <end position="403"/>
    </location>
</feature>
<keyword evidence="4" id="KW-0325">Glycoprotein</keyword>
<protein>
    <recommendedName>
        <fullName evidence="7">LRRNT domain-containing protein</fullName>
    </recommendedName>
</protein>
<keyword evidence="1" id="KW-0433">Leucine-rich repeat</keyword>
<dbReference type="PANTHER" id="PTHR45712:SF3">
    <property type="entry name" value="OSTEOMODULIN"/>
    <property type="match status" value="1"/>
</dbReference>
<dbReference type="Pfam" id="PF13855">
    <property type="entry name" value="LRR_8"/>
    <property type="match status" value="2"/>
</dbReference>
<evidence type="ECO:0000256" key="1">
    <source>
        <dbReference type="ARBA" id="ARBA00022614"/>
    </source>
</evidence>
<keyword evidence="9" id="KW-1185">Reference proteome</keyword>
<name>A0A9Q1HSN3_CONCO</name>
<evidence type="ECO:0000256" key="3">
    <source>
        <dbReference type="ARBA" id="ARBA00022737"/>
    </source>
</evidence>
<dbReference type="InterPro" id="IPR001611">
    <property type="entry name" value="Leu-rich_rpt"/>
</dbReference>
<dbReference type="PANTHER" id="PTHR45712">
    <property type="entry name" value="AGAP008170-PA"/>
    <property type="match status" value="1"/>
</dbReference>
<evidence type="ECO:0000313" key="9">
    <source>
        <dbReference type="Proteomes" id="UP001152803"/>
    </source>
</evidence>
<dbReference type="Gene3D" id="3.80.10.10">
    <property type="entry name" value="Ribonuclease Inhibitor"/>
    <property type="match status" value="2"/>
</dbReference>
<dbReference type="InterPro" id="IPR000372">
    <property type="entry name" value="LRRNT"/>
</dbReference>
<keyword evidence="3" id="KW-0677">Repeat</keyword>
<reference evidence="8" key="1">
    <citation type="journal article" date="2023" name="Science">
        <title>Genome structures resolve the early diversification of teleost fishes.</title>
        <authorList>
            <person name="Parey E."/>
            <person name="Louis A."/>
            <person name="Montfort J."/>
            <person name="Bouchez O."/>
            <person name="Roques C."/>
            <person name="Iampietro C."/>
            <person name="Lluch J."/>
            <person name="Castinel A."/>
            <person name="Donnadieu C."/>
            <person name="Desvignes T."/>
            <person name="Floi Bucao C."/>
            <person name="Jouanno E."/>
            <person name="Wen M."/>
            <person name="Mejri S."/>
            <person name="Dirks R."/>
            <person name="Jansen H."/>
            <person name="Henkel C."/>
            <person name="Chen W.J."/>
            <person name="Zahm M."/>
            <person name="Cabau C."/>
            <person name="Klopp C."/>
            <person name="Thompson A.W."/>
            <person name="Robinson-Rechavi M."/>
            <person name="Braasch I."/>
            <person name="Lecointre G."/>
            <person name="Bobe J."/>
            <person name="Postlethwait J.H."/>
            <person name="Berthelot C."/>
            <person name="Roest Crollius H."/>
            <person name="Guiguen Y."/>
        </authorList>
    </citation>
    <scope>NUCLEOTIDE SEQUENCE</scope>
    <source>
        <strain evidence="8">Concon-B</strain>
    </source>
</reference>
<dbReference type="SMART" id="SM00369">
    <property type="entry name" value="LRR_TYP"/>
    <property type="match status" value="6"/>
</dbReference>
<evidence type="ECO:0000259" key="7">
    <source>
        <dbReference type="SMART" id="SM00013"/>
    </source>
</evidence>